<evidence type="ECO:0000313" key="5">
    <source>
        <dbReference type="Proteomes" id="UP000054092"/>
    </source>
</evidence>
<dbReference type="InterPro" id="IPR016181">
    <property type="entry name" value="Acyl_CoA_acyltransferase"/>
</dbReference>
<dbReference type="GO" id="GO:0016747">
    <property type="term" value="F:acyltransferase activity, transferring groups other than amino-acyl groups"/>
    <property type="evidence" value="ECO:0007669"/>
    <property type="project" value="InterPro"/>
</dbReference>
<dbReference type="PROSITE" id="PS51186">
    <property type="entry name" value="GNAT"/>
    <property type="match status" value="1"/>
</dbReference>
<feature type="domain" description="N-acetyltransferase" evidence="3">
    <location>
        <begin position="114"/>
        <end position="245"/>
    </location>
</feature>
<dbReference type="EMBL" id="LGGP01000010">
    <property type="protein sequence ID" value="KUK82202.1"/>
    <property type="molecule type" value="Genomic_DNA"/>
</dbReference>
<dbReference type="CDD" id="cd04301">
    <property type="entry name" value="NAT_SF"/>
    <property type="match status" value="1"/>
</dbReference>
<dbReference type="Proteomes" id="UP000054092">
    <property type="component" value="Unassembled WGS sequence"/>
</dbReference>
<sequence length="245" mass="28554">MSRIRKLEEITLNSWPAAYSRLRDGWIMRYAGGYTNRSNSVYPLYDSHESLSHKIEEVRSFYRSRDLPPMFKLTQESKPVFLDNTLEEMGFQEIGRALVMTKTLDSKRLDLSDLDIFPTPEERWLDIFFSLNKRARGNKSWAKKLLSMVISESFFVLLKKEGNDVGCGLAVIEGDHIGLFGIAVLETERRKGYGIQITEKLLELGKKRGARIAYLQVDKPNINAIRLYSRVGFKMEYEYWYRVDK</sequence>
<dbReference type="Gene3D" id="3.40.630.30">
    <property type="match status" value="1"/>
</dbReference>
<dbReference type="AlphaFoldDB" id="A0A101HS47"/>
<comment type="caution">
    <text evidence="4">The sequence shown here is derived from an EMBL/GenBank/DDBJ whole genome shotgun (WGS) entry which is preliminary data.</text>
</comment>
<evidence type="ECO:0000259" key="3">
    <source>
        <dbReference type="PROSITE" id="PS51186"/>
    </source>
</evidence>
<dbReference type="InterPro" id="IPR000182">
    <property type="entry name" value="GNAT_dom"/>
</dbReference>
<evidence type="ECO:0000256" key="1">
    <source>
        <dbReference type="ARBA" id="ARBA00022679"/>
    </source>
</evidence>
<keyword evidence="1 4" id="KW-0808">Transferase</keyword>
<dbReference type="InterPro" id="IPR050680">
    <property type="entry name" value="YpeA/RimI_acetyltransf"/>
</dbReference>
<dbReference type="PATRIC" id="fig|1184387.3.peg.415"/>
<evidence type="ECO:0000256" key="2">
    <source>
        <dbReference type="ARBA" id="ARBA00023315"/>
    </source>
</evidence>
<keyword evidence="2" id="KW-0012">Acyltransferase</keyword>
<proteinExistence type="predicted"/>
<name>A0A101HS47_9BACT</name>
<dbReference type="SUPFAM" id="SSF55729">
    <property type="entry name" value="Acyl-CoA N-acyltransferases (Nat)"/>
    <property type="match status" value="1"/>
</dbReference>
<dbReference type="PANTHER" id="PTHR43420">
    <property type="entry name" value="ACETYLTRANSFERASE"/>
    <property type="match status" value="1"/>
</dbReference>
<dbReference type="InterPro" id="IPR056935">
    <property type="entry name" value="Rv0428c-like_C"/>
</dbReference>
<organism evidence="4 5">
    <name type="scientific">Mesotoga prima</name>
    <dbReference type="NCBI Taxonomy" id="1184387"/>
    <lineage>
        <taxon>Bacteria</taxon>
        <taxon>Thermotogati</taxon>
        <taxon>Thermotogota</taxon>
        <taxon>Thermotogae</taxon>
        <taxon>Kosmotogales</taxon>
        <taxon>Kosmotogaceae</taxon>
        <taxon>Mesotoga</taxon>
    </lineage>
</organism>
<dbReference type="PANTHER" id="PTHR43420:SF44">
    <property type="entry name" value="ACETYLTRANSFERASE YPEA"/>
    <property type="match status" value="1"/>
</dbReference>
<gene>
    <name evidence="4" type="ORF">XD94_0123</name>
</gene>
<protein>
    <submittedName>
        <fullName evidence="4">Acetyltransferase</fullName>
    </submittedName>
</protein>
<reference evidence="5" key="1">
    <citation type="journal article" date="2015" name="MBio">
        <title>Genome-Resolved Metagenomic Analysis Reveals Roles for Candidate Phyla and Other Microbial Community Members in Biogeochemical Transformations in Oil Reservoirs.</title>
        <authorList>
            <person name="Hu P."/>
            <person name="Tom L."/>
            <person name="Singh A."/>
            <person name="Thomas B.C."/>
            <person name="Baker B.J."/>
            <person name="Piceno Y.M."/>
            <person name="Andersen G.L."/>
            <person name="Banfield J.F."/>
        </authorList>
    </citation>
    <scope>NUCLEOTIDE SEQUENCE [LARGE SCALE GENOMIC DNA]</scope>
</reference>
<accession>A0A101HS47</accession>
<dbReference type="Pfam" id="PF24553">
    <property type="entry name" value="Rv0428c_C"/>
    <property type="match status" value="1"/>
</dbReference>
<evidence type="ECO:0000313" key="4">
    <source>
        <dbReference type="EMBL" id="KUK82202.1"/>
    </source>
</evidence>